<keyword evidence="3" id="KW-0547">Nucleotide-binding</keyword>
<dbReference type="RefSeq" id="WP_115313043.1">
    <property type="nucleotide sequence ID" value="NZ_CP066042.1"/>
</dbReference>
<keyword evidence="1" id="KW-0472">Membrane</keyword>
<dbReference type="InterPro" id="IPR027417">
    <property type="entry name" value="P-loop_NTPase"/>
</dbReference>
<evidence type="ECO:0000313" key="4">
    <source>
        <dbReference type="Proteomes" id="UP000255425"/>
    </source>
</evidence>
<evidence type="ECO:0000256" key="1">
    <source>
        <dbReference type="SAM" id="Phobius"/>
    </source>
</evidence>
<keyword evidence="3" id="KW-0378">Hydrolase</keyword>
<dbReference type="PANTHER" id="PTHR46743">
    <property type="entry name" value="TEICHOIC ACIDS EXPORT ATP-BINDING PROTEIN TAGH"/>
    <property type="match status" value="1"/>
</dbReference>
<sequence length="505" mass="58496">MGSSIVLKLLKVTHYYRNKKSKKWYQPFGYDAEDINLNNISLHIYQGEALGIIGEPGSSKTLIGRILSGAVKPDKGKVICSDNLYYGDIEDKYVNHQTVQSYINDVVQLFPYQVSEHKAEQIIQWAHLGNQLQHKISSLSNNEYAQLLLSIVRTSQSAIIVLNHVLTYLDNTFFKRAIELSNDYIKENKTLVLIDDDIDKISETSNYITWVSHGQIRKEGSLNQVLPMFREHEKDRLSLISTSEIENFDYDWKKNRSCTPEMTYNFKRIERYNHAKPPVFLVRFWTLSVSFLIGLALMGILFFNDLGRIRIDDNNTQASIQNQSKDPYEDKLAYGLALNGSVTLSGSKNVKLPKYSLMTITGENSKKYRIEMDHKMYGIEKNELFYFNPAGLYESHSFKKLSPYIKTNYSTYVEYFNSHLHKEHDKVTKTLVPSKDSRNVVPITQQPIKMIFGDEDKLTGFVIPIENKTELKKKYHIKKDIWITKSGSGYFIADMKDDKWIYIEL</sequence>
<dbReference type="Pfam" id="PF22096">
    <property type="entry name" value="TagH_C"/>
    <property type="match status" value="1"/>
</dbReference>
<proteinExistence type="predicted"/>
<gene>
    <name evidence="3" type="primary">tagH_1</name>
    <name evidence="3" type="ORF">NCTC11807_01138</name>
</gene>
<evidence type="ECO:0000313" key="3">
    <source>
        <dbReference type="EMBL" id="SUM70329.1"/>
    </source>
</evidence>
<dbReference type="EC" id="3.6.3.40" evidence="3"/>
<feature type="domain" description="ABC transporter" evidence="2">
    <location>
        <begin position="7"/>
        <end position="238"/>
    </location>
</feature>
<dbReference type="EMBL" id="UHDZ01000001">
    <property type="protein sequence ID" value="SUM70329.1"/>
    <property type="molecule type" value="Genomic_DNA"/>
</dbReference>
<keyword evidence="4" id="KW-1185">Reference proteome</keyword>
<evidence type="ECO:0000259" key="2">
    <source>
        <dbReference type="PROSITE" id="PS50893"/>
    </source>
</evidence>
<dbReference type="PROSITE" id="PS50893">
    <property type="entry name" value="ABC_TRANSPORTER_2"/>
    <property type="match status" value="1"/>
</dbReference>
<accession>A0A380H529</accession>
<dbReference type="GeneID" id="63936801"/>
<dbReference type="PANTHER" id="PTHR46743:SF2">
    <property type="entry name" value="TEICHOIC ACIDS EXPORT ATP-BINDING PROTEIN TAGH"/>
    <property type="match status" value="1"/>
</dbReference>
<dbReference type="InterPro" id="IPR003439">
    <property type="entry name" value="ABC_transporter-like_ATP-bd"/>
</dbReference>
<dbReference type="GO" id="GO:0016887">
    <property type="term" value="F:ATP hydrolysis activity"/>
    <property type="evidence" value="ECO:0007669"/>
    <property type="project" value="InterPro"/>
</dbReference>
<reference evidence="3 4" key="1">
    <citation type="submission" date="2018-06" db="EMBL/GenBank/DDBJ databases">
        <authorList>
            <consortium name="Pathogen Informatics"/>
            <person name="Doyle S."/>
        </authorList>
    </citation>
    <scope>NUCLEOTIDE SEQUENCE [LARGE SCALE GENOMIC DNA]</scope>
    <source>
        <strain evidence="3 4">NCTC11807</strain>
    </source>
</reference>
<dbReference type="InterPro" id="IPR053990">
    <property type="entry name" value="TagH_C"/>
</dbReference>
<protein>
    <submittedName>
        <fullName evidence="3">Teichoic acid translocation ATP-binding protein tagH</fullName>
        <ecNumber evidence="3">3.6.3.40</ecNumber>
    </submittedName>
</protein>
<keyword evidence="1" id="KW-1133">Transmembrane helix</keyword>
<keyword evidence="1" id="KW-0812">Transmembrane</keyword>
<dbReference type="Gene3D" id="3.40.50.300">
    <property type="entry name" value="P-loop containing nucleotide triphosphate hydrolases"/>
    <property type="match status" value="1"/>
</dbReference>
<feature type="transmembrane region" description="Helical" evidence="1">
    <location>
        <begin position="280"/>
        <end position="303"/>
    </location>
</feature>
<dbReference type="SUPFAM" id="SSF52540">
    <property type="entry name" value="P-loop containing nucleoside triphosphate hydrolases"/>
    <property type="match status" value="1"/>
</dbReference>
<keyword evidence="3" id="KW-0067">ATP-binding</keyword>
<dbReference type="GO" id="GO:0005524">
    <property type="term" value="F:ATP binding"/>
    <property type="evidence" value="ECO:0007669"/>
    <property type="project" value="UniProtKB-KW"/>
</dbReference>
<dbReference type="Pfam" id="PF22269">
    <property type="entry name" value="TagH_SH3-like"/>
    <property type="match status" value="1"/>
</dbReference>
<dbReference type="Proteomes" id="UP000255425">
    <property type="component" value="Unassembled WGS sequence"/>
</dbReference>
<dbReference type="Pfam" id="PF00005">
    <property type="entry name" value="ABC_tran"/>
    <property type="match status" value="1"/>
</dbReference>
<dbReference type="InterPro" id="IPR053989">
    <property type="entry name" value="TagH_SH3-like"/>
</dbReference>
<dbReference type="AlphaFoldDB" id="A0A380H529"/>
<name>A0A380H529_9STAP</name>
<dbReference type="InterPro" id="IPR050683">
    <property type="entry name" value="Bact_Polysacc_Export_ATP-bd"/>
</dbReference>
<organism evidence="3 4">
    <name type="scientific">Staphylococcus saccharolyticus</name>
    <dbReference type="NCBI Taxonomy" id="33028"/>
    <lineage>
        <taxon>Bacteria</taxon>
        <taxon>Bacillati</taxon>
        <taxon>Bacillota</taxon>
        <taxon>Bacilli</taxon>
        <taxon>Bacillales</taxon>
        <taxon>Staphylococcaceae</taxon>
        <taxon>Staphylococcus</taxon>
    </lineage>
</organism>